<accession>A0A0P7UWZ8</accession>
<feature type="region of interest" description="Disordered" evidence="1">
    <location>
        <begin position="102"/>
        <end position="129"/>
    </location>
</feature>
<feature type="compositionally biased region" description="Basic and acidic residues" evidence="1">
    <location>
        <begin position="119"/>
        <end position="129"/>
    </location>
</feature>
<gene>
    <name evidence="2" type="ORF">Z043_106228</name>
</gene>
<feature type="compositionally biased region" description="Polar residues" evidence="1">
    <location>
        <begin position="59"/>
        <end position="69"/>
    </location>
</feature>
<proteinExistence type="predicted"/>
<sequence length="129" mass="14012">MKKTPPPIQLRRNAGTPEPLPPSPPPQQLPPTSPKGNLTVQPNFLEDLNRTLKRKSVTRHGSLTSSRVSAQLEPVATMDDMVLPPPPPELLLEQKQGNYASSNISGYATLRRGPPPAPPKRDQSTKLTG</sequence>
<organism evidence="2 3">
    <name type="scientific">Scleropages formosus</name>
    <name type="common">Asian bonytongue</name>
    <name type="synonym">Osteoglossum formosum</name>
    <dbReference type="NCBI Taxonomy" id="113540"/>
    <lineage>
        <taxon>Eukaryota</taxon>
        <taxon>Metazoa</taxon>
        <taxon>Chordata</taxon>
        <taxon>Craniata</taxon>
        <taxon>Vertebrata</taxon>
        <taxon>Euteleostomi</taxon>
        <taxon>Actinopterygii</taxon>
        <taxon>Neopterygii</taxon>
        <taxon>Teleostei</taxon>
        <taxon>Osteoglossocephala</taxon>
        <taxon>Osteoglossomorpha</taxon>
        <taxon>Osteoglossiformes</taxon>
        <taxon>Osteoglossidae</taxon>
        <taxon>Scleropages</taxon>
    </lineage>
</organism>
<dbReference type="EMBL" id="JARO02001720">
    <property type="protein sequence ID" value="KPP74605.1"/>
    <property type="molecule type" value="Genomic_DNA"/>
</dbReference>
<evidence type="ECO:0000313" key="3">
    <source>
        <dbReference type="Proteomes" id="UP000034805"/>
    </source>
</evidence>
<comment type="caution">
    <text evidence="2">The sequence shown here is derived from an EMBL/GenBank/DDBJ whole genome shotgun (WGS) entry which is preliminary data.</text>
</comment>
<reference evidence="2 3" key="1">
    <citation type="submission" date="2015-08" db="EMBL/GenBank/DDBJ databases">
        <title>The genome of the Asian arowana (Scleropages formosus).</title>
        <authorList>
            <person name="Tan M.H."/>
            <person name="Gan H.M."/>
            <person name="Croft L.J."/>
            <person name="Austin C.M."/>
        </authorList>
    </citation>
    <scope>NUCLEOTIDE SEQUENCE [LARGE SCALE GENOMIC DNA]</scope>
    <source>
        <strain evidence="2">Aro1</strain>
    </source>
</reference>
<feature type="region of interest" description="Disordered" evidence="1">
    <location>
        <begin position="53"/>
        <end position="72"/>
    </location>
</feature>
<evidence type="ECO:0000256" key="1">
    <source>
        <dbReference type="SAM" id="MobiDB-lite"/>
    </source>
</evidence>
<dbReference type="Proteomes" id="UP000034805">
    <property type="component" value="Unassembled WGS sequence"/>
</dbReference>
<evidence type="ECO:0000313" key="2">
    <source>
        <dbReference type="EMBL" id="KPP74605.1"/>
    </source>
</evidence>
<dbReference type="AlphaFoldDB" id="A0A0P7UWZ8"/>
<feature type="region of interest" description="Disordered" evidence="1">
    <location>
        <begin position="1"/>
        <end position="47"/>
    </location>
</feature>
<name>A0A0P7UWZ8_SCLFO</name>
<protein>
    <submittedName>
        <fullName evidence="2">Uncharacterized protein</fullName>
    </submittedName>
</protein>
<feature type="compositionally biased region" description="Pro residues" evidence="1">
    <location>
        <begin position="18"/>
        <end position="33"/>
    </location>
</feature>